<dbReference type="InterPro" id="IPR019734">
    <property type="entry name" value="TPR_rpt"/>
</dbReference>
<dbReference type="Proteomes" id="UP000284161">
    <property type="component" value="Unassembled WGS sequence"/>
</dbReference>
<evidence type="ECO:0000313" key="5">
    <source>
        <dbReference type="Proteomes" id="UP000284161"/>
    </source>
</evidence>
<dbReference type="InterPro" id="IPR011990">
    <property type="entry name" value="TPR-like_helical_dom_sf"/>
</dbReference>
<evidence type="ECO:0000259" key="1">
    <source>
        <dbReference type="PROSITE" id="PS50104"/>
    </source>
</evidence>
<organism evidence="2 4">
    <name type="scientific">Bacteroides stercoris</name>
    <dbReference type="NCBI Taxonomy" id="46506"/>
    <lineage>
        <taxon>Bacteria</taxon>
        <taxon>Pseudomonadati</taxon>
        <taxon>Bacteroidota</taxon>
        <taxon>Bacteroidia</taxon>
        <taxon>Bacteroidales</taxon>
        <taxon>Bacteroidaceae</taxon>
        <taxon>Bacteroides</taxon>
    </lineage>
</organism>
<dbReference type="PROSITE" id="PS50104">
    <property type="entry name" value="TIR"/>
    <property type="match status" value="1"/>
</dbReference>
<keyword evidence="2" id="KW-0675">Receptor</keyword>
<dbReference type="SMART" id="SM00028">
    <property type="entry name" value="TPR"/>
    <property type="match status" value="2"/>
</dbReference>
<evidence type="ECO:0000313" key="2">
    <source>
        <dbReference type="EMBL" id="RGM09259.1"/>
    </source>
</evidence>
<dbReference type="Gene3D" id="1.25.40.10">
    <property type="entry name" value="Tetratricopeptide repeat domain"/>
    <property type="match status" value="1"/>
</dbReference>
<dbReference type="Proteomes" id="UP000261223">
    <property type="component" value="Unassembled WGS sequence"/>
</dbReference>
<sequence length="781" mass="92377">MNYTLFISHSSAQKPYIEELCKYIGYDYVVVDKYTFESGEELWKEIRAAIDECNIFVYLISEESLQSQWVKNEISYVREKIDEEQIIFCPFIIDEKIDINHPDIKKWIKNAYLTDHFVHPRSLARLLKKKIRRSVWEQFPSLKVQNHLFFGRDQEMHTLSEAYFNEVEYCKSSIIVSGLPHVGRKRLLREFVATKVIPGGDPTDLIEIRMSDKDSIQEFAIQLNDIVEDYSYDELLDKVRDKDNALLITVQLLNRLHDIKEYIVINDDKCIVRGDGLLTEWFLDIIKHDSLKSHLHLNVASLFTPRPDLSEIFSNIVTIQIHPLKSTDMRTLLNAYASQKGLELPSQDVNFFIDQFTGYPEQALFAIDTLAKSNMALARKTVQHLVSKFDNNYQAIITELKNDDRAFQILILLSFFEFISYDYLCRICGEDIADVLEKFHYYSLIESFGSGKQYVSLNPAIVDYIKRVKFKLSEQYKIKLRKMTSEVLENTDDKISDISYRLYATKELLRQGGAKVDERYLIPSFVLKVITEEYYVGHDDNVISLADRVLKGYHRQTYEDIIRSINYWLCCALCRKKDRRFFNEVKYFEDSLYSYYFLNGFYYRHTKNYPKAKEYYKEALDHIKEYDGDSYASKAEHEMVMVCMTLGDYDEALDLAEHSYKKNSSNTYHIESYFRCMVRSAHPNRDTLLRLMDEMHKSFDSHREIIYNTMQAEYCFYVNGKFTEAITMLTQTITSNMDKYRNYPLRSLREMCRKRDAMQIYDDVLKKCKDFREESDFDMTE</sequence>
<protein>
    <submittedName>
        <fullName evidence="2">Toll/interleukin-1 receptor domain-containing protein</fullName>
    </submittedName>
</protein>
<dbReference type="Pfam" id="PF13424">
    <property type="entry name" value="TPR_12"/>
    <property type="match status" value="1"/>
</dbReference>
<gene>
    <name evidence="3" type="ORF">DWY58_18185</name>
    <name evidence="2" type="ORF">DXC34_17770</name>
</gene>
<evidence type="ECO:0000313" key="4">
    <source>
        <dbReference type="Proteomes" id="UP000261223"/>
    </source>
</evidence>
<comment type="caution">
    <text evidence="2">The sequence shown here is derived from an EMBL/GenBank/DDBJ whole genome shotgun (WGS) entry which is preliminary data.</text>
</comment>
<dbReference type="EMBL" id="QSSV01000037">
    <property type="protein sequence ID" value="RGM09259.1"/>
    <property type="molecule type" value="Genomic_DNA"/>
</dbReference>
<dbReference type="SUPFAM" id="SSF52200">
    <property type="entry name" value="Toll/Interleukin receptor TIR domain"/>
    <property type="match status" value="1"/>
</dbReference>
<dbReference type="Gene3D" id="3.40.50.10140">
    <property type="entry name" value="Toll/interleukin-1 receptor homology (TIR) domain"/>
    <property type="match status" value="1"/>
</dbReference>
<dbReference type="InterPro" id="IPR035897">
    <property type="entry name" value="Toll_tir_struct_dom_sf"/>
</dbReference>
<dbReference type="GO" id="GO:0007165">
    <property type="term" value="P:signal transduction"/>
    <property type="evidence" value="ECO:0007669"/>
    <property type="project" value="InterPro"/>
</dbReference>
<dbReference type="EMBL" id="QRUB01000039">
    <property type="protein sequence ID" value="RGR25317.1"/>
    <property type="molecule type" value="Genomic_DNA"/>
</dbReference>
<feature type="domain" description="TIR" evidence="1">
    <location>
        <begin position="1"/>
        <end position="135"/>
    </location>
</feature>
<dbReference type="Pfam" id="PF13676">
    <property type="entry name" value="TIR_2"/>
    <property type="match status" value="1"/>
</dbReference>
<accession>A0A3E4UIT8</accession>
<evidence type="ECO:0000313" key="3">
    <source>
        <dbReference type="EMBL" id="RGR25317.1"/>
    </source>
</evidence>
<dbReference type="RefSeq" id="WP_117742620.1">
    <property type="nucleotide sequence ID" value="NZ_QRUB01000039.1"/>
</dbReference>
<proteinExistence type="predicted"/>
<name>A0A3E4UIT8_BACSE</name>
<reference evidence="4 5" key="1">
    <citation type="submission" date="2018-08" db="EMBL/GenBank/DDBJ databases">
        <title>A genome reference for cultivated species of the human gut microbiota.</title>
        <authorList>
            <person name="Zou Y."/>
            <person name="Xue W."/>
            <person name="Luo G."/>
        </authorList>
    </citation>
    <scope>NUCLEOTIDE SEQUENCE [LARGE SCALE GENOMIC DNA]</scope>
    <source>
        <strain evidence="3 5">AF25-6</strain>
        <strain evidence="2 4">TF03-6</strain>
    </source>
</reference>
<dbReference type="InterPro" id="IPR000157">
    <property type="entry name" value="TIR_dom"/>
</dbReference>
<dbReference type="SUPFAM" id="SSF48452">
    <property type="entry name" value="TPR-like"/>
    <property type="match status" value="1"/>
</dbReference>
<dbReference type="AlphaFoldDB" id="A0A3E4UIT8"/>